<reference evidence="2 3" key="1">
    <citation type="journal article" date="2019" name="Int. J. Syst. Evol. Microbiol.">
        <title>The Global Catalogue of Microorganisms (GCM) 10K type strain sequencing project: providing services to taxonomists for standard genome sequencing and annotation.</title>
        <authorList>
            <consortium name="The Broad Institute Genomics Platform"/>
            <consortium name="The Broad Institute Genome Sequencing Center for Infectious Disease"/>
            <person name="Wu L."/>
            <person name="Ma J."/>
        </authorList>
    </citation>
    <scope>NUCLEOTIDE SEQUENCE [LARGE SCALE GENOMIC DNA]</scope>
    <source>
        <strain evidence="2 3">CGMCC 1.12553</strain>
    </source>
</reference>
<feature type="domain" description="GP-PDE" evidence="1">
    <location>
        <begin position="1"/>
        <end position="223"/>
    </location>
</feature>
<dbReference type="Proteomes" id="UP001595921">
    <property type="component" value="Unassembled WGS sequence"/>
</dbReference>
<dbReference type="PROSITE" id="PS51704">
    <property type="entry name" value="GP_PDE"/>
    <property type="match status" value="1"/>
</dbReference>
<accession>A0ABD5P8K0</accession>
<name>A0ABD5P8K0_9EURY</name>
<evidence type="ECO:0000313" key="3">
    <source>
        <dbReference type="Proteomes" id="UP001595921"/>
    </source>
</evidence>
<comment type="caution">
    <text evidence="2">The sequence shown here is derived from an EMBL/GenBank/DDBJ whole genome shotgun (WGS) entry which is preliminary data.</text>
</comment>
<dbReference type="EMBL" id="JBHSDS010000003">
    <property type="protein sequence ID" value="MFC4357091.1"/>
    <property type="molecule type" value="Genomic_DNA"/>
</dbReference>
<dbReference type="PANTHER" id="PTHR46211:SF14">
    <property type="entry name" value="GLYCEROPHOSPHODIESTER PHOSPHODIESTERASE"/>
    <property type="match status" value="1"/>
</dbReference>
<dbReference type="InterPro" id="IPR017946">
    <property type="entry name" value="PLC-like_Pdiesterase_TIM-brl"/>
</dbReference>
<dbReference type="CDD" id="cd08556">
    <property type="entry name" value="GDPD"/>
    <property type="match status" value="1"/>
</dbReference>
<keyword evidence="3" id="KW-1185">Reference proteome</keyword>
<proteinExistence type="predicted"/>
<dbReference type="Pfam" id="PF03009">
    <property type="entry name" value="GDPD"/>
    <property type="match status" value="1"/>
</dbReference>
<organism evidence="2 3">
    <name type="scientific">Halobium salinum</name>
    <dbReference type="NCBI Taxonomy" id="1364940"/>
    <lineage>
        <taxon>Archaea</taxon>
        <taxon>Methanobacteriati</taxon>
        <taxon>Methanobacteriota</taxon>
        <taxon>Stenosarchaea group</taxon>
        <taxon>Halobacteria</taxon>
        <taxon>Halobacteriales</taxon>
        <taxon>Haloferacaceae</taxon>
        <taxon>Halobium</taxon>
    </lineage>
</organism>
<sequence length="247" mass="26579">MEVTAHRGFGEAYPENTVKAAERAGELADRVEIDVRRCGSGELVASHFDRVRVVSDGTGRVRNLSVGELAALSVQGSDEGIRELEDVAAAVPSDTAIAFDLKQPGVASDTIGLAERIDNDVVVASFYADALWEARDVDSGIPLSYHFDVRLDRNMTTARLLDCEYVSPHWSLALGTDVVDRAHDEGMKVEPWAVASSAVADFLGTEGVDSLAVTSPTLTPDDVGRLERARVLTEVSSVLERLRGLGR</sequence>
<protein>
    <submittedName>
        <fullName evidence="2">Glycerophosphodiester phosphodiesterase</fullName>
    </submittedName>
</protein>
<dbReference type="RefSeq" id="WP_267622620.1">
    <property type="nucleotide sequence ID" value="NZ_JAODIW010000006.1"/>
</dbReference>
<evidence type="ECO:0000259" key="1">
    <source>
        <dbReference type="PROSITE" id="PS51704"/>
    </source>
</evidence>
<gene>
    <name evidence="2" type="ORF">ACFO0N_03900</name>
</gene>
<dbReference type="InterPro" id="IPR030395">
    <property type="entry name" value="GP_PDE_dom"/>
</dbReference>
<evidence type="ECO:0000313" key="2">
    <source>
        <dbReference type="EMBL" id="MFC4357091.1"/>
    </source>
</evidence>
<dbReference type="SUPFAM" id="SSF51695">
    <property type="entry name" value="PLC-like phosphodiesterases"/>
    <property type="match status" value="1"/>
</dbReference>
<dbReference type="PANTHER" id="PTHR46211">
    <property type="entry name" value="GLYCEROPHOSPHORYL DIESTER PHOSPHODIESTERASE"/>
    <property type="match status" value="1"/>
</dbReference>
<dbReference type="Gene3D" id="3.20.20.190">
    <property type="entry name" value="Phosphatidylinositol (PI) phosphodiesterase"/>
    <property type="match status" value="1"/>
</dbReference>
<dbReference type="AlphaFoldDB" id="A0ABD5P8K0"/>